<accession>A0A644WUL9</accession>
<name>A0A644WUL9_9ZZZZ</name>
<protein>
    <submittedName>
        <fullName evidence="1">Uncharacterized protein</fullName>
    </submittedName>
</protein>
<gene>
    <name evidence="1" type="ORF">SDC9_53886</name>
</gene>
<reference evidence="1" key="1">
    <citation type="submission" date="2019-08" db="EMBL/GenBank/DDBJ databases">
        <authorList>
            <person name="Kucharzyk K."/>
            <person name="Murdoch R.W."/>
            <person name="Higgins S."/>
            <person name="Loffler F."/>
        </authorList>
    </citation>
    <scope>NUCLEOTIDE SEQUENCE</scope>
</reference>
<proteinExistence type="predicted"/>
<comment type="caution">
    <text evidence="1">The sequence shown here is derived from an EMBL/GenBank/DDBJ whole genome shotgun (WGS) entry which is preliminary data.</text>
</comment>
<dbReference type="EMBL" id="VSSQ01001352">
    <property type="protein sequence ID" value="MPM07580.1"/>
    <property type="molecule type" value="Genomic_DNA"/>
</dbReference>
<organism evidence="1">
    <name type="scientific">bioreactor metagenome</name>
    <dbReference type="NCBI Taxonomy" id="1076179"/>
    <lineage>
        <taxon>unclassified sequences</taxon>
        <taxon>metagenomes</taxon>
        <taxon>ecological metagenomes</taxon>
    </lineage>
</organism>
<evidence type="ECO:0000313" key="1">
    <source>
        <dbReference type="EMBL" id="MPM07580.1"/>
    </source>
</evidence>
<dbReference type="AlphaFoldDB" id="A0A644WUL9"/>
<sequence length="104" mass="11505">MSIFVTGTIIVPVLPYLLLTSTEYLPFELTVIVPVRSFPELHGAKTMSFSPFFNLAFSDTPSTIVNFIFTGLFVTVFEYSTYTTGIRLLIHVTFAVSVPSSRSG</sequence>